<keyword evidence="3" id="KW-1185">Reference proteome</keyword>
<comment type="caution">
    <text evidence="2">The sequence shown here is derived from an EMBL/GenBank/DDBJ whole genome shotgun (WGS) entry which is preliminary data.</text>
</comment>
<evidence type="ECO:0000256" key="1">
    <source>
        <dbReference type="SAM" id="MobiDB-lite"/>
    </source>
</evidence>
<name>A0A4Z2G8J2_9TELE</name>
<evidence type="ECO:0000313" key="2">
    <source>
        <dbReference type="EMBL" id="TNN49395.1"/>
    </source>
</evidence>
<dbReference type="EMBL" id="SRLO01000658">
    <property type="protein sequence ID" value="TNN49395.1"/>
    <property type="molecule type" value="Genomic_DNA"/>
</dbReference>
<proteinExistence type="predicted"/>
<sequence length="127" mass="13353">MAFGPCPGPSDPVLVGKNSGKNGKRPSGVQQSHGGRGPIQREALRLEAGGTKEAGSMRKEARGRKQGQGVRAQEPVLPFSSSTTPHTYPGSPPPPVTASSLVREPPEHPLDFETSSHSSHALCRALR</sequence>
<gene>
    <name evidence="2" type="ORF">EYF80_040407</name>
</gene>
<organism evidence="2 3">
    <name type="scientific">Liparis tanakae</name>
    <name type="common">Tanaka's snailfish</name>
    <dbReference type="NCBI Taxonomy" id="230148"/>
    <lineage>
        <taxon>Eukaryota</taxon>
        <taxon>Metazoa</taxon>
        <taxon>Chordata</taxon>
        <taxon>Craniata</taxon>
        <taxon>Vertebrata</taxon>
        <taxon>Euteleostomi</taxon>
        <taxon>Actinopterygii</taxon>
        <taxon>Neopterygii</taxon>
        <taxon>Teleostei</taxon>
        <taxon>Neoteleostei</taxon>
        <taxon>Acanthomorphata</taxon>
        <taxon>Eupercaria</taxon>
        <taxon>Perciformes</taxon>
        <taxon>Cottioidei</taxon>
        <taxon>Cottales</taxon>
        <taxon>Liparidae</taxon>
        <taxon>Liparis</taxon>
    </lineage>
</organism>
<dbReference type="AlphaFoldDB" id="A0A4Z2G8J2"/>
<protein>
    <submittedName>
        <fullName evidence="2">Uncharacterized protein</fullName>
    </submittedName>
</protein>
<reference evidence="2 3" key="1">
    <citation type="submission" date="2019-03" db="EMBL/GenBank/DDBJ databases">
        <title>First draft genome of Liparis tanakae, snailfish: a comprehensive survey of snailfish specific genes.</title>
        <authorList>
            <person name="Kim W."/>
            <person name="Song I."/>
            <person name="Jeong J.-H."/>
            <person name="Kim D."/>
            <person name="Kim S."/>
            <person name="Ryu S."/>
            <person name="Song J.Y."/>
            <person name="Lee S.K."/>
        </authorList>
    </citation>
    <scope>NUCLEOTIDE SEQUENCE [LARGE SCALE GENOMIC DNA]</scope>
    <source>
        <tissue evidence="2">Muscle</tissue>
    </source>
</reference>
<feature type="region of interest" description="Disordered" evidence="1">
    <location>
        <begin position="1"/>
        <end position="127"/>
    </location>
</feature>
<dbReference type="Proteomes" id="UP000314294">
    <property type="component" value="Unassembled WGS sequence"/>
</dbReference>
<accession>A0A4Z2G8J2</accession>
<feature type="compositionally biased region" description="Pro residues" evidence="1">
    <location>
        <begin position="1"/>
        <end position="10"/>
    </location>
</feature>
<evidence type="ECO:0000313" key="3">
    <source>
        <dbReference type="Proteomes" id="UP000314294"/>
    </source>
</evidence>
<feature type="compositionally biased region" description="Low complexity" evidence="1">
    <location>
        <begin position="80"/>
        <end position="89"/>
    </location>
</feature>